<comment type="caution">
    <text evidence="1">The sequence shown here is derived from an EMBL/GenBank/DDBJ whole genome shotgun (WGS) entry which is preliminary data.</text>
</comment>
<proteinExistence type="predicted"/>
<evidence type="ECO:0000313" key="2">
    <source>
        <dbReference type="Proteomes" id="UP000499080"/>
    </source>
</evidence>
<gene>
    <name evidence="1" type="ORF">AVEN_236554_1</name>
</gene>
<dbReference type="EMBL" id="BGPR01005947">
    <property type="protein sequence ID" value="GBN14765.1"/>
    <property type="molecule type" value="Genomic_DNA"/>
</dbReference>
<accession>A0A4Y2LJ16</accession>
<name>A0A4Y2LJ16_ARAVE</name>
<organism evidence="1 2">
    <name type="scientific">Araneus ventricosus</name>
    <name type="common">Orbweaver spider</name>
    <name type="synonym">Epeira ventricosa</name>
    <dbReference type="NCBI Taxonomy" id="182803"/>
    <lineage>
        <taxon>Eukaryota</taxon>
        <taxon>Metazoa</taxon>
        <taxon>Ecdysozoa</taxon>
        <taxon>Arthropoda</taxon>
        <taxon>Chelicerata</taxon>
        <taxon>Arachnida</taxon>
        <taxon>Araneae</taxon>
        <taxon>Araneomorphae</taxon>
        <taxon>Entelegynae</taxon>
        <taxon>Araneoidea</taxon>
        <taxon>Araneidae</taxon>
        <taxon>Araneus</taxon>
    </lineage>
</organism>
<evidence type="ECO:0000313" key="1">
    <source>
        <dbReference type="EMBL" id="GBN14765.1"/>
    </source>
</evidence>
<sequence>MAGELFRGLAAATGPIIMSRQTFHRCIAENSLYTCRKVFSVPQKDTRSLWIQEQHFSTKKDWGMFSSLMSRVSLHKAILGESSSVESTLFGTNPT</sequence>
<keyword evidence="2" id="KW-1185">Reference proteome</keyword>
<dbReference type="Proteomes" id="UP000499080">
    <property type="component" value="Unassembled WGS sequence"/>
</dbReference>
<dbReference type="AlphaFoldDB" id="A0A4Y2LJ16"/>
<protein>
    <submittedName>
        <fullName evidence="1">Uncharacterized protein</fullName>
    </submittedName>
</protein>
<reference evidence="1 2" key="1">
    <citation type="journal article" date="2019" name="Sci. Rep.">
        <title>Orb-weaving spider Araneus ventricosus genome elucidates the spidroin gene catalogue.</title>
        <authorList>
            <person name="Kono N."/>
            <person name="Nakamura H."/>
            <person name="Ohtoshi R."/>
            <person name="Moran D.A.P."/>
            <person name="Shinohara A."/>
            <person name="Yoshida Y."/>
            <person name="Fujiwara M."/>
            <person name="Mori M."/>
            <person name="Tomita M."/>
            <person name="Arakawa K."/>
        </authorList>
    </citation>
    <scope>NUCLEOTIDE SEQUENCE [LARGE SCALE GENOMIC DNA]</scope>
</reference>